<dbReference type="PANTHER" id="PTHR46101">
    <property type="match status" value="1"/>
</dbReference>
<dbReference type="InterPro" id="IPR002129">
    <property type="entry name" value="PyrdxlP-dep_de-COase"/>
</dbReference>
<evidence type="ECO:0000313" key="8">
    <source>
        <dbReference type="Proteomes" id="UP001221150"/>
    </source>
</evidence>
<evidence type="ECO:0000256" key="6">
    <source>
        <dbReference type="RuleBase" id="RU000382"/>
    </source>
</evidence>
<dbReference type="EMBL" id="JARJBB010000037">
    <property type="protein sequence ID" value="MDF3303034.1"/>
    <property type="molecule type" value="Genomic_DNA"/>
</dbReference>
<gene>
    <name evidence="7" type="ORF">P3H78_31365</name>
</gene>
<dbReference type="InterPro" id="IPR015421">
    <property type="entry name" value="PyrdxlP-dep_Trfase_major"/>
</dbReference>
<comment type="cofactor">
    <cofactor evidence="1 6">
        <name>pyridoxal 5'-phosphate</name>
        <dbReference type="ChEBI" id="CHEBI:597326"/>
    </cofactor>
</comment>
<keyword evidence="5 6" id="KW-0456">Lyase</keyword>
<dbReference type="InterPro" id="IPR051151">
    <property type="entry name" value="Group_II_Decarboxylase"/>
</dbReference>
<comment type="caution">
    <text evidence="7">The sequence shown here is derived from an EMBL/GenBank/DDBJ whole genome shotgun (WGS) entry which is preliminary data.</text>
</comment>
<evidence type="ECO:0000256" key="5">
    <source>
        <dbReference type="ARBA" id="ARBA00023239"/>
    </source>
</evidence>
<evidence type="ECO:0000256" key="1">
    <source>
        <dbReference type="ARBA" id="ARBA00001933"/>
    </source>
</evidence>
<organism evidence="7 8">
    <name type="scientific">Streptomyces tropicalis</name>
    <dbReference type="NCBI Taxonomy" id="3034234"/>
    <lineage>
        <taxon>Bacteria</taxon>
        <taxon>Bacillati</taxon>
        <taxon>Actinomycetota</taxon>
        <taxon>Actinomycetes</taxon>
        <taxon>Kitasatosporales</taxon>
        <taxon>Streptomycetaceae</taxon>
        <taxon>Streptomyces</taxon>
    </lineage>
</organism>
<name>A0ABT6AEG2_9ACTN</name>
<dbReference type="PANTHER" id="PTHR46101:SF2">
    <property type="entry name" value="SERINE DECARBOXYLASE"/>
    <property type="match status" value="1"/>
</dbReference>
<evidence type="ECO:0000256" key="2">
    <source>
        <dbReference type="ARBA" id="ARBA00009533"/>
    </source>
</evidence>
<proteinExistence type="inferred from homology"/>
<dbReference type="Gene3D" id="3.40.640.10">
    <property type="entry name" value="Type I PLP-dependent aspartate aminotransferase-like (Major domain)"/>
    <property type="match status" value="1"/>
</dbReference>
<keyword evidence="4 6" id="KW-0663">Pyridoxal phosphate</keyword>
<evidence type="ECO:0000313" key="7">
    <source>
        <dbReference type="EMBL" id="MDF3303034.1"/>
    </source>
</evidence>
<accession>A0ABT6AEG2</accession>
<sequence length="389" mass="40843">MSPRTALTPPDEGLAIGFQPSSPAADTRALHQLQRALVPGERPSLGLPDHLEQVMAELAPLLGLFTDQQGGPYDDTRFDDGARAYEKAVLAYFAALAGVCLDEAHGYVAASPREALLHGLVLARRGLPEPSVYISEQAHYDVVRACELLGMNTVRVLALGDGTMDPGDLRLQVRMRRGAGALVVATCGTPLHGAIDSVTELRAAAAAFGPVHIHVDASAGGMAAAHTDLVAPWSLAHGAHSITLSGNPLLGLPVPAGISLVRRVQDPPTNLPITVPDRLAVGARSGLGALLLWTRLRSLGRAGVAAMVARCQDVAAYALATFEAAGVAPERFPGSLTVTFERPARWVVDKWRLHYSGDRARIVTTGPMTYTAVDELAADLSAARQGVAA</sequence>
<reference evidence="7 8" key="1">
    <citation type="submission" date="2023-03" db="EMBL/GenBank/DDBJ databases">
        <title>Draft genome sequence of Streptomyces sp. K1PA1 isolated from peat swamp forest in Thailand.</title>
        <authorList>
            <person name="Klaysubun C."/>
            <person name="Duangmal K."/>
        </authorList>
    </citation>
    <scope>NUCLEOTIDE SEQUENCE [LARGE SCALE GENOMIC DNA]</scope>
    <source>
        <strain evidence="7 8">K1PA1</strain>
    </source>
</reference>
<keyword evidence="8" id="KW-1185">Reference proteome</keyword>
<dbReference type="RefSeq" id="WP_276112584.1">
    <property type="nucleotide sequence ID" value="NZ_JARJBB010000037.1"/>
</dbReference>
<dbReference type="Proteomes" id="UP001221150">
    <property type="component" value="Unassembled WGS sequence"/>
</dbReference>
<dbReference type="InterPro" id="IPR015424">
    <property type="entry name" value="PyrdxlP-dep_Trfase"/>
</dbReference>
<evidence type="ECO:0000256" key="4">
    <source>
        <dbReference type="ARBA" id="ARBA00022898"/>
    </source>
</evidence>
<dbReference type="SUPFAM" id="SSF53383">
    <property type="entry name" value="PLP-dependent transferases"/>
    <property type="match status" value="1"/>
</dbReference>
<comment type="similarity">
    <text evidence="2 6">Belongs to the group II decarboxylase family.</text>
</comment>
<evidence type="ECO:0000256" key="3">
    <source>
        <dbReference type="ARBA" id="ARBA00022793"/>
    </source>
</evidence>
<dbReference type="Pfam" id="PF00282">
    <property type="entry name" value="Pyridoxal_deC"/>
    <property type="match status" value="1"/>
</dbReference>
<keyword evidence="3" id="KW-0210">Decarboxylase</keyword>
<protein>
    <submittedName>
        <fullName evidence="7">Pyridoxal-dependent decarboxylase</fullName>
    </submittedName>
</protein>